<dbReference type="InterPro" id="IPR020420">
    <property type="entry name" value="Atypical_DUSP_subfamB"/>
</dbReference>
<dbReference type="InterPro" id="IPR029021">
    <property type="entry name" value="Prot-tyrosine_phosphatase-like"/>
</dbReference>
<keyword evidence="2" id="KW-0378">Hydrolase</keyword>
<name>A0AAY4BA43_9TELE</name>
<evidence type="ECO:0000256" key="3">
    <source>
        <dbReference type="ARBA" id="ARBA00022912"/>
    </source>
</evidence>
<keyword evidence="3" id="KW-0904">Protein phosphatase</keyword>
<comment type="catalytic activity">
    <reaction evidence="5">
        <text>O-phospho-L-threonyl-[protein] + H2O = L-threonyl-[protein] + phosphate</text>
        <dbReference type="Rhea" id="RHEA:47004"/>
        <dbReference type="Rhea" id="RHEA-COMP:11060"/>
        <dbReference type="Rhea" id="RHEA-COMP:11605"/>
        <dbReference type="ChEBI" id="CHEBI:15377"/>
        <dbReference type="ChEBI" id="CHEBI:30013"/>
        <dbReference type="ChEBI" id="CHEBI:43474"/>
        <dbReference type="ChEBI" id="CHEBI:61977"/>
        <dbReference type="EC" id="3.1.3.16"/>
    </reaction>
</comment>
<dbReference type="SUPFAM" id="SSF52799">
    <property type="entry name" value="(Phosphotyrosine protein) phosphatases II"/>
    <property type="match status" value="1"/>
</dbReference>
<dbReference type="PANTHER" id="PTHR45961:SF10">
    <property type="entry name" value="DUAL SPECIFICITY PROTEIN PHOSPHATASE 14-LIKE"/>
    <property type="match status" value="1"/>
</dbReference>
<evidence type="ECO:0000256" key="1">
    <source>
        <dbReference type="ARBA" id="ARBA00008601"/>
    </source>
</evidence>
<dbReference type="InterPro" id="IPR016130">
    <property type="entry name" value="Tyr_Pase_AS"/>
</dbReference>
<dbReference type="InterPro" id="IPR000387">
    <property type="entry name" value="Tyr_Pase_dom"/>
</dbReference>
<comment type="similarity">
    <text evidence="1">Belongs to the protein-tyrosine phosphatase family. Non-receptor class dual specificity subfamily.</text>
</comment>
<dbReference type="SMART" id="SM00195">
    <property type="entry name" value="DSPc"/>
    <property type="match status" value="1"/>
</dbReference>
<dbReference type="InterPro" id="IPR000340">
    <property type="entry name" value="Dual-sp_phosphatase_cat-dom"/>
</dbReference>
<dbReference type="Proteomes" id="UP000694580">
    <property type="component" value="Chromosome 13"/>
</dbReference>
<dbReference type="PANTHER" id="PTHR45961">
    <property type="entry name" value="IP21249P"/>
    <property type="match status" value="1"/>
</dbReference>
<evidence type="ECO:0008006" key="10">
    <source>
        <dbReference type="Google" id="ProtNLM"/>
    </source>
</evidence>
<dbReference type="Pfam" id="PF00782">
    <property type="entry name" value="DSPc"/>
    <property type="match status" value="1"/>
</dbReference>
<comment type="catalytic activity">
    <reaction evidence="4">
        <text>O-phospho-L-seryl-[protein] + H2O = L-seryl-[protein] + phosphate</text>
        <dbReference type="Rhea" id="RHEA:20629"/>
        <dbReference type="Rhea" id="RHEA-COMP:9863"/>
        <dbReference type="Rhea" id="RHEA-COMP:11604"/>
        <dbReference type="ChEBI" id="CHEBI:15377"/>
        <dbReference type="ChEBI" id="CHEBI:29999"/>
        <dbReference type="ChEBI" id="CHEBI:43474"/>
        <dbReference type="ChEBI" id="CHEBI:83421"/>
        <dbReference type="EC" id="3.1.3.16"/>
    </reaction>
</comment>
<dbReference type="InterPro" id="IPR020422">
    <property type="entry name" value="TYR_PHOSPHATASE_DUAL_dom"/>
</dbReference>
<evidence type="ECO:0000313" key="8">
    <source>
        <dbReference type="Ensembl" id="ENSDCDP00010017662.1"/>
    </source>
</evidence>
<dbReference type="PROSITE" id="PS50056">
    <property type="entry name" value="TYR_PHOSPHATASE_2"/>
    <property type="match status" value="1"/>
</dbReference>
<reference evidence="8" key="3">
    <citation type="submission" date="2025-09" db="UniProtKB">
        <authorList>
            <consortium name="Ensembl"/>
        </authorList>
    </citation>
    <scope>IDENTIFICATION</scope>
</reference>
<evidence type="ECO:0000256" key="4">
    <source>
        <dbReference type="ARBA" id="ARBA00047761"/>
    </source>
</evidence>
<dbReference type="InterPro" id="IPR052103">
    <property type="entry name" value="Dual_spec_Phospatases"/>
</dbReference>
<evidence type="ECO:0000259" key="7">
    <source>
        <dbReference type="PROSITE" id="PS50056"/>
    </source>
</evidence>
<dbReference type="PROSITE" id="PS00383">
    <property type="entry name" value="TYR_PHOSPHATASE_1"/>
    <property type="match status" value="1"/>
</dbReference>
<protein>
    <recommendedName>
        <fullName evidence="10">Protein-tyrosine-phosphatase</fullName>
    </recommendedName>
</protein>
<feature type="domain" description="Tyrosine specific protein phosphatases" evidence="7">
    <location>
        <begin position="73"/>
        <end position="129"/>
    </location>
</feature>
<dbReference type="PRINTS" id="PR01910">
    <property type="entry name" value="ADSPHPHTASEB"/>
</dbReference>
<dbReference type="PRINTS" id="PR01908">
    <property type="entry name" value="ADSPHPHTASE"/>
</dbReference>
<evidence type="ECO:0000256" key="2">
    <source>
        <dbReference type="ARBA" id="ARBA00022801"/>
    </source>
</evidence>
<dbReference type="Ensembl" id="ENSDCDT00010018720.1">
    <property type="protein sequence ID" value="ENSDCDP00010017662.1"/>
    <property type="gene ID" value="ENSDCDG00010008071.1"/>
</dbReference>
<feature type="domain" description="Tyrosine-protein phosphatase" evidence="6">
    <location>
        <begin position="11"/>
        <end position="150"/>
    </location>
</feature>
<dbReference type="CDD" id="cd14514">
    <property type="entry name" value="DUSP14-like"/>
    <property type="match status" value="1"/>
</dbReference>
<evidence type="ECO:0000313" key="9">
    <source>
        <dbReference type="Proteomes" id="UP000694580"/>
    </source>
</evidence>
<proteinExistence type="inferred from homology"/>
<dbReference type="GO" id="GO:0017017">
    <property type="term" value="F:MAP kinase tyrosine/serine/threonine phosphatase activity"/>
    <property type="evidence" value="ECO:0007669"/>
    <property type="project" value="InterPro"/>
</dbReference>
<dbReference type="AlphaFoldDB" id="A0AAY4BA43"/>
<keyword evidence="9" id="KW-1185">Reference proteome</keyword>
<dbReference type="GO" id="GO:0004722">
    <property type="term" value="F:protein serine/threonine phosphatase activity"/>
    <property type="evidence" value="ECO:0007669"/>
    <property type="project" value="UniProtKB-EC"/>
</dbReference>
<dbReference type="GO" id="GO:0005737">
    <property type="term" value="C:cytoplasm"/>
    <property type="evidence" value="ECO:0007669"/>
    <property type="project" value="TreeGrafter"/>
</dbReference>
<evidence type="ECO:0000256" key="5">
    <source>
        <dbReference type="ARBA" id="ARBA00048336"/>
    </source>
</evidence>
<accession>A0AAY4BA43</accession>
<dbReference type="GeneTree" id="ENSGT00940000165563"/>
<reference evidence="8 9" key="1">
    <citation type="submission" date="2020-06" db="EMBL/GenBank/DDBJ databases">
        <authorList>
            <consortium name="Wellcome Sanger Institute Data Sharing"/>
        </authorList>
    </citation>
    <scope>NUCLEOTIDE SEQUENCE [LARGE SCALE GENOMIC DNA]</scope>
</reference>
<organism evidence="8 9">
    <name type="scientific">Denticeps clupeoides</name>
    <name type="common">denticle herring</name>
    <dbReference type="NCBI Taxonomy" id="299321"/>
    <lineage>
        <taxon>Eukaryota</taxon>
        <taxon>Metazoa</taxon>
        <taxon>Chordata</taxon>
        <taxon>Craniata</taxon>
        <taxon>Vertebrata</taxon>
        <taxon>Euteleostomi</taxon>
        <taxon>Actinopterygii</taxon>
        <taxon>Neopterygii</taxon>
        <taxon>Teleostei</taxon>
        <taxon>Clupei</taxon>
        <taxon>Clupeiformes</taxon>
        <taxon>Denticipitoidei</taxon>
        <taxon>Denticipitidae</taxon>
        <taxon>Denticeps</taxon>
    </lineage>
</organism>
<sequence length="175" mass="19452">KHENGVTCRMAISQITPTLYLSGVDAAHTPAAIRSRRITLIVNATVEHECPEYSGVECLWVPVTDQPHAQIGQHFEEVADRISANRTGSTLVHCSAGRSRSPALVMAYLMKFHGVSLLDAHSWVLGVRPFVRPNAGFWRQLLEYERKLYGKNTVRMVATSAEIVHQEETPSSLFA</sequence>
<dbReference type="PROSITE" id="PS50054">
    <property type="entry name" value="TYR_PHOSPHATASE_DUAL"/>
    <property type="match status" value="1"/>
</dbReference>
<dbReference type="Gene3D" id="3.90.190.10">
    <property type="entry name" value="Protein tyrosine phosphatase superfamily"/>
    <property type="match status" value="1"/>
</dbReference>
<evidence type="ECO:0000259" key="6">
    <source>
        <dbReference type="PROSITE" id="PS50054"/>
    </source>
</evidence>
<reference evidence="8" key="2">
    <citation type="submission" date="2025-08" db="UniProtKB">
        <authorList>
            <consortium name="Ensembl"/>
        </authorList>
    </citation>
    <scope>IDENTIFICATION</scope>
</reference>